<organism evidence="1">
    <name type="scientific">Myoviridae sp. ctAca11</name>
    <dbReference type="NCBI Taxonomy" id="2825043"/>
    <lineage>
        <taxon>Viruses</taxon>
        <taxon>Duplodnaviria</taxon>
        <taxon>Heunggongvirae</taxon>
        <taxon>Uroviricota</taxon>
        <taxon>Caudoviricetes</taxon>
    </lineage>
</organism>
<sequence>MALKDYMKRHPYYCYAVSDFSYKCKEYKHE</sequence>
<evidence type="ECO:0000313" key="1">
    <source>
        <dbReference type="EMBL" id="DAE14685.1"/>
    </source>
</evidence>
<name>A0A8S5Q7H9_9CAUD</name>
<proteinExistence type="predicted"/>
<dbReference type="EMBL" id="BK015590">
    <property type="protein sequence ID" value="DAE14685.1"/>
    <property type="molecule type" value="Genomic_DNA"/>
</dbReference>
<accession>A0A8S5Q7H9</accession>
<reference evidence="1" key="1">
    <citation type="journal article" date="2021" name="Proc. Natl. Acad. Sci. U.S.A.">
        <title>A Catalog of Tens of Thousands of Viruses from Human Metagenomes Reveals Hidden Associations with Chronic Diseases.</title>
        <authorList>
            <person name="Tisza M.J."/>
            <person name="Buck C.B."/>
        </authorList>
    </citation>
    <scope>NUCLEOTIDE SEQUENCE</scope>
    <source>
        <strain evidence="1">CtAca11</strain>
    </source>
</reference>
<protein>
    <submittedName>
        <fullName evidence="1">Uncharacterized protein</fullName>
    </submittedName>
</protein>